<evidence type="ECO:0000256" key="1">
    <source>
        <dbReference type="SAM" id="Coils"/>
    </source>
</evidence>
<evidence type="ECO:0000313" key="3">
    <source>
        <dbReference type="EMBL" id="OOE41388.1"/>
    </source>
</evidence>
<dbReference type="RefSeq" id="WP_077459550.1">
    <property type="nucleotide sequence ID" value="NZ_MUEO01000060.1"/>
</dbReference>
<comment type="caution">
    <text evidence="3">The sequence shown here is derived from an EMBL/GenBank/DDBJ whole genome shotgun (WGS) entry which is preliminary data.</text>
</comment>
<organism evidence="3 4">
    <name type="scientific">Salinivibrio kushneri</name>
    <dbReference type="NCBI Taxonomy" id="1908198"/>
    <lineage>
        <taxon>Bacteria</taxon>
        <taxon>Pseudomonadati</taxon>
        <taxon>Pseudomonadota</taxon>
        <taxon>Gammaproteobacteria</taxon>
        <taxon>Vibrionales</taxon>
        <taxon>Vibrionaceae</taxon>
        <taxon>Salinivibrio</taxon>
    </lineage>
</organism>
<sequence length="379" mass="42218">MTNKTQLVTLEDITKMPAATAVDALRSKESVQPIIDRVRREATSEVLDVNQKKDRERMGSLGRSVSTSKTTLIKAIKAAISDMEAKVKDVKATCKYAEEELNQIRDEVLAPRKAWEEEQERIKKAREEEMLGRIDNIREMGNPDNAGDLSGLKEMANALEAMPITKEHFEEFLGDALAARDDALKSINNAIITQVEEEARNKALKEQDLTIAINNIKLKPTEAFSKNSHEIQAMMSELDTMLSSISEDKFGERTQEAESAAAQAKHQLQMLFNSKRQQEAEESTKVEQEQQSRATVTQEAQAATQTVAQPQNVAPAMQKATDLAPSAKQQIDKGMASISMREYRHLQQCEAELDALKAHGVDNWSGYDDAMASLNDRVA</sequence>
<dbReference type="Proteomes" id="UP000188726">
    <property type="component" value="Unassembled WGS sequence"/>
</dbReference>
<feature type="region of interest" description="Disordered" evidence="2">
    <location>
        <begin position="276"/>
        <end position="328"/>
    </location>
</feature>
<protein>
    <submittedName>
        <fullName evidence="3">Uncharacterized protein</fullName>
    </submittedName>
</protein>
<dbReference type="AlphaFoldDB" id="A0AB36JZY8"/>
<dbReference type="InterPro" id="IPR058007">
    <property type="entry name" value="Gp5.9"/>
</dbReference>
<gene>
    <name evidence="3" type="ORF">BZG09_15710</name>
</gene>
<keyword evidence="1" id="KW-0175">Coiled coil</keyword>
<feature type="coiled-coil region" evidence="1">
    <location>
        <begin position="73"/>
        <end position="107"/>
    </location>
</feature>
<name>A0AB36JZY8_9GAMM</name>
<dbReference type="Pfam" id="PF25708">
    <property type="entry name" value="Phage_T7_Gp5_9"/>
    <property type="match status" value="1"/>
</dbReference>
<evidence type="ECO:0000313" key="4">
    <source>
        <dbReference type="Proteomes" id="UP000188726"/>
    </source>
</evidence>
<accession>A0AB36JZY8</accession>
<feature type="compositionally biased region" description="Basic and acidic residues" evidence="2">
    <location>
        <begin position="276"/>
        <end position="290"/>
    </location>
</feature>
<evidence type="ECO:0000256" key="2">
    <source>
        <dbReference type="SAM" id="MobiDB-lite"/>
    </source>
</evidence>
<dbReference type="EMBL" id="MUEO01000060">
    <property type="protein sequence ID" value="OOE41388.1"/>
    <property type="molecule type" value="Genomic_DNA"/>
</dbReference>
<reference evidence="3 4" key="1">
    <citation type="journal article" date="2017" name="Genome Announc.">
        <title>Draft Genome Sequences of Salinivibrio proteolyticus, Salinivibrio sharmensis, Salinivibrio siamensis, Salinivibrio costicola subsp. alcaliphilus, Salinivibrio costicola subsp. vallismortis, and 29 New Isolates Belonging to the Genus Salinivibrio.</title>
        <authorList>
            <person name="Lopez-Hermoso C."/>
            <person name="de la Haba R.R."/>
            <person name="Sanchez-Porro C."/>
            <person name="Bayliss S.C."/>
            <person name="Feil E.J."/>
            <person name="Ventosa A."/>
        </authorList>
    </citation>
    <scope>NUCLEOTIDE SEQUENCE [LARGE SCALE GENOMIC DNA]</scope>
    <source>
        <strain evidence="3 4">IC202</strain>
    </source>
</reference>
<proteinExistence type="predicted"/>
<feature type="compositionally biased region" description="Low complexity" evidence="2">
    <location>
        <begin position="294"/>
        <end position="314"/>
    </location>
</feature>